<name>A0A6A6XIF4_9PLEO</name>
<sequence>DGRLIKFDLSYSWDVRMGGPPTQHDDLNITSYSPPAQLMGAALFRDPSNDHSLILYGGGVSYPRSSFEYLPPSASTNDTLWTYDTVARMWSAGKSATGLRSGKAPRRGASAEAPELGLAFYLNGVIGDGRNDSLFEEMIIINTLSRETRTVGDMASLDTIWLLDVASLSDNGTGTWYSQKTSGRTPLARADSCLVTATAPDHSSYNIYMLGGISSDISLPQPSIDDVWVLSLPQFVWTQVSAGAKPTSGRACQLVGKRQMLAMGGNCNVTSKRDVPCKPGDNNVVVFEMTTLKWSPLFVKEDKEYRVPRAVYEWIGGDGFGNATMMRPEGDFSNQGLAEMFGMSLGSTNGNSSSTGDAVRLAGSLLPGIFPITVGVAMLNLL</sequence>
<gene>
    <name evidence="3" type="ORF">K505DRAFT_238999</name>
</gene>
<evidence type="ECO:0008006" key="5">
    <source>
        <dbReference type="Google" id="ProtNLM"/>
    </source>
</evidence>
<dbReference type="OrthoDB" id="10251809at2759"/>
<keyword evidence="1" id="KW-0880">Kelch repeat</keyword>
<dbReference type="PANTHER" id="PTHR46093">
    <property type="entry name" value="ACYL-COA-BINDING DOMAIN-CONTAINING PROTEIN 5"/>
    <property type="match status" value="1"/>
</dbReference>
<evidence type="ECO:0000313" key="4">
    <source>
        <dbReference type="Proteomes" id="UP000799757"/>
    </source>
</evidence>
<dbReference type="Proteomes" id="UP000799757">
    <property type="component" value="Unassembled WGS sequence"/>
</dbReference>
<organism evidence="3 4">
    <name type="scientific">Melanomma pulvis-pyrius CBS 109.77</name>
    <dbReference type="NCBI Taxonomy" id="1314802"/>
    <lineage>
        <taxon>Eukaryota</taxon>
        <taxon>Fungi</taxon>
        <taxon>Dikarya</taxon>
        <taxon>Ascomycota</taxon>
        <taxon>Pezizomycotina</taxon>
        <taxon>Dothideomycetes</taxon>
        <taxon>Pleosporomycetidae</taxon>
        <taxon>Pleosporales</taxon>
        <taxon>Melanommataceae</taxon>
        <taxon>Melanomma</taxon>
    </lineage>
</organism>
<proteinExistence type="predicted"/>
<keyword evidence="4" id="KW-1185">Reference proteome</keyword>
<dbReference type="EMBL" id="MU001846">
    <property type="protein sequence ID" value="KAF2795863.1"/>
    <property type="molecule type" value="Genomic_DNA"/>
</dbReference>
<dbReference type="InterPro" id="IPR015915">
    <property type="entry name" value="Kelch-typ_b-propeller"/>
</dbReference>
<feature type="non-terminal residue" evidence="3">
    <location>
        <position position="1"/>
    </location>
</feature>
<dbReference type="PANTHER" id="PTHR46093:SF18">
    <property type="entry name" value="FIBRONECTIN TYPE-III DOMAIN-CONTAINING PROTEIN"/>
    <property type="match status" value="1"/>
</dbReference>
<reference evidence="3" key="1">
    <citation type="journal article" date="2020" name="Stud. Mycol.">
        <title>101 Dothideomycetes genomes: a test case for predicting lifestyles and emergence of pathogens.</title>
        <authorList>
            <person name="Haridas S."/>
            <person name="Albert R."/>
            <person name="Binder M."/>
            <person name="Bloem J."/>
            <person name="Labutti K."/>
            <person name="Salamov A."/>
            <person name="Andreopoulos B."/>
            <person name="Baker S."/>
            <person name="Barry K."/>
            <person name="Bills G."/>
            <person name="Bluhm B."/>
            <person name="Cannon C."/>
            <person name="Castanera R."/>
            <person name="Culley D."/>
            <person name="Daum C."/>
            <person name="Ezra D."/>
            <person name="Gonzalez J."/>
            <person name="Henrissat B."/>
            <person name="Kuo A."/>
            <person name="Liang C."/>
            <person name="Lipzen A."/>
            <person name="Lutzoni F."/>
            <person name="Magnuson J."/>
            <person name="Mondo S."/>
            <person name="Nolan M."/>
            <person name="Ohm R."/>
            <person name="Pangilinan J."/>
            <person name="Park H.-J."/>
            <person name="Ramirez L."/>
            <person name="Alfaro M."/>
            <person name="Sun H."/>
            <person name="Tritt A."/>
            <person name="Yoshinaga Y."/>
            <person name="Zwiers L.-H."/>
            <person name="Turgeon B."/>
            <person name="Goodwin S."/>
            <person name="Spatafora J."/>
            <person name="Crous P."/>
            <person name="Grigoriev I."/>
        </authorList>
    </citation>
    <scope>NUCLEOTIDE SEQUENCE</scope>
    <source>
        <strain evidence="3">CBS 109.77</strain>
    </source>
</reference>
<dbReference type="Gene3D" id="2.120.10.80">
    <property type="entry name" value="Kelch-type beta propeller"/>
    <property type="match status" value="1"/>
</dbReference>
<evidence type="ECO:0000313" key="3">
    <source>
        <dbReference type="EMBL" id="KAF2795863.1"/>
    </source>
</evidence>
<accession>A0A6A6XIF4</accession>
<evidence type="ECO:0000256" key="1">
    <source>
        <dbReference type="ARBA" id="ARBA00022441"/>
    </source>
</evidence>
<keyword evidence="2" id="KW-0677">Repeat</keyword>
<evidence type="ECO:0000256" key="2">
    <source>
        <dbReference type="ARBA" id="ARBA00022737"/>
    </source>
</evidence>
<dbReference type="InterPro" id="IPR011043">
    <property type="entry name" value="Gal_Oxase/kelch_b-propeller"/>
</dbReference>
<protein>
    <recommendedName>
        <fullName evidence="5">Galactose oxidase</fullName>
    </recommendedName>
</protein>
<dbReference type="AlphaFoldDB" id="A0A6A6XIF4"/>
<dbReference type="SUPFAM" id="SSF50965">
    <property type="entry name" value="Galactose oxidase, central domain"/>
    <property type="match status" value="1"/>
</dbReference>